<dbReference type="Proteomes" id="UP001500556">
    <property type="component" value="Unassembled WGS sequence"/>
</dbReference>
<accession>A0ABP8Y370</accession>
<sequence>MENITMTIDATHMSRVRSVCPEAAHVVLAGTRGPVAQGTAVSASVAIRVIADAQLPMFYVDGFGAGNGTTTTKDLAFRPFGEPPV</sequence>
<keyword evidence="2" id="KW-1185">Reference proteome</keyword>
<organism evidence="1 2">
    <name type="scientific">Pedococcus ginsenosidimutans</name>
    <dbReference type="NCBI Taxonomy" id="490570"/>
    <lineage>
        <taxon>Bacteria</taxon>
        <taxon>Bacillati</taxon>
        <taxon>Actinomycetota</taxon>
        <taxon>Actinomycetes</taxon>
        <taxon>Micrococcales</taxon>
        <taxon>Intrasporangiaceae</taxon>
        <taxon>Pedococcus</taxon>
    </lineage>
</organism>
<protein>
    <submittedName>
        <fullName evidence="1">Uncharacterized protein</fullName>
    </submittedName>
</protein>
<name>A0ABP8Y370_9MICO</name>
<proteinExistence type="predicted"/>
<gene>
    <name evidence="1" type="ORF">GCM10025782_16870</name>
</gene>
<evidence type="ECO:0000313" key="2">
    <source>
        <dbReference type="Proteomes" id="UP001500556"/>
    </source>
</evidence>
<evidence type="ECO:0000313" key="1">
    <source>
        <dbReference type="EMBL" id="GAA4720059.1"/>
    </source>
</evidence>
<comment type="caution">
    <text evidence="1">The sequence shown here is derived from an EMBL/GenBank/DDBJ whole genome shotgun (WGS) entry which is preliminary data.</text>
</comment>
<dbReference type="RefSeq" id="WP_345502464.1">
    <property type="nucleotide sequence ID" value="NZ_BAABLO010000004.1"/>
</dbReference>
<dbReference type="EMBL" id="BAABLO010000004">
    <property type="protein sequence ID" value="GAA4720059.1"/>
    <property type="molecule type" value="Genomic_DNA"/>
</dbReference>
<reference evidence="2" key="1">
    <citation type="journal article" date="2019" name="Int. J. Syst. Evol. Microbiol.">
        <title>The Global Catalogue of Microorganisms (GCM) 10K type strain sequencing project: providing services to taxonomists for standard genome sequencing and annotation.</title>
        <authorList>
            <consortium name="The Broad Institute Genomics Platform"/>
            <consortium name="The Broad Institute Genome Sequencing Center for Infectious Disease"/>
            <person name="Wu L."/>
            <person name="Ma J."/>
        </authorList>
    </citation>
    <scope>NUCLEOTIDE SEQUENCE [LARGE SCALE GENOMIC DNA]</scope>
    <source>
        <strain evidence="2">JCM 18961</strain>
    </source>
</reference>